<comment type="caution">
    <text evidence="2">The sequence shown here is derived from an EMBL/GenBank/DDBJ whole genome shotgun (WGS) entry which is preliminary data.</text>
</comment>
<reference evidence="2 3" key="1">
    <citation type="journal article" date="2015" name="Genome Announc.">
        <title>Expanding the biotechnology potential of lactobacilli through comparative genomics of 213 strains and associated genera.</title>
        <authorList>
            <person name="Sun Z."/>
            <person name="Harris H.M."/>
            <person name="McCann A."/>
            <person name="Guo C."/>
            <person name="Argimon S."/>
            <person name="Zhang W."/>
            <person name="Yang X."/>
            <person name="Jeffery I.B."/>
            <person name="Cooney J.C."/>
            <person name="Kagawa T.F."/>
            <person name="Liu W."/>
            <person name="Song Y."/>
            <person name="Salvetti E."/>
            <person name="Wrobel A."/>
            <person name="Rasinkangas P."/>
            <person name="Parkhill J."/>
            <person name="Rea M.C."/>
            <person name="O'Sullivan O."/>
            <person name="Ritari J."/>
            <person name="Douillard F.P."/>
            <person name="Paul Ross R."/>
            <person name="Yang R."/>
            <person name="Briner A.E."/>
            <person name="Felis G.E."/>
            <person name="de Vos W.M."/>
            <person name="Barrangou R."/>
            <person name="Klaenhammer T.R."/>
            <person name="Caufield P.W."/>
            <person name="Cui Y."/>
            <person name="Zhang H."/>
            <person name="O'Toole P.W."/>
        </authorList>
    </citation>
    <scope>NUCLEOTIDE SEQUENCE [LARGE SCALE GENOMIC DNA]</scope>
    <source>
        <strain evidence="2 3">DSM 16381</strain>
    </source>
</reference>
<gene>
    <name evidence="2" type="ORF">FD28_GL002110</name>
</gene>
<dbReference type="Gene3D" id="3.30.559.10">
    <property type="entry name" value="Chloramphenicol acetyltransferase-like domain"/>
    <property type="match status" value="1"/>
</dbReference>
<name>A0A0R1URQ9_9LACO</name>
<dbReference type="PANTHER" id="PTHR38474">
    <property type="entry name" value="SLR0299 PROTEIN"/>
    <property type="match status" value="1"/>
</dbReference>
<keyword evidence="2" id="KW-0808">Transferase</keyword>
<protein>
    <submittedName>
        <fullName evidence="2">Chloramphenicol O-acetyltransferase</fullName>
    </submittedName>
</protein>
<dbReference type="AlphaFoldDB" id="A0A0R1URQ9"/>
<feature type="active site" description="Proton acceptor" evidence="1">
    <location>
        <position position="195"/>
    </location>
</feature>
<dbReference type="STRING" id="1423753.FD28_GL002110"/>
<dbReference type="GO" id="GO:0008811">
    <property type="term" value="F:chloramphenicol O-acetyltransferase activity"/>
    <property type="evidence" value="ECO:0007669"/>
    <property type="project" value="InterPro"/>
</dbReference>
<proteinExistence type="predicted"/>
<dbReference type="RefSeq" id="WP_057732551.1">
    <property type="nucleotide sequence ID" value="NZ_AZFS01000044.1"/>
</dbReference>
<dbReference type="OrthoDB" id="9801766at2"/>
<dbReference type="SMART" id="SM01059">
    <property type="entry name" value="CAT"/>
    <property type="match status" value="1"/>
</dbReference>
<dbReference type="SUPFAM" id="SSF52777">
    <property type="entry name" value="CoA-dependent acyltransferases"/>
    <property type="match status" value="1"/>
</dbReference>
<dbReference type="PANTHER" id="PTHR38474:SF2">
    <property type="entry name" value="CHLORAMPHENICOL ACETYLTRANSFERASE"/>
    <property type="match status" value="1"/>
</dbReference>
<dbReference type="InterPro" id="IPR023213">
    <property type="entry name" value="CAT-like_dom_sf"/>
</dbReference>
<keyword evidence="3" id="KW-1185">Reference proteome</keyword>
<organism evidence="2 3">
    <name type="scientific">Levilactobacillus hammesii DSM 16381</name>
    <dbReference type="NCBI Taxonomy" id="1423753"/>
    <lineage>
        <taxon>Bacteria</taxon>
        <taxon>Bacillati</taxon>
        <taxon>Bacillota</taxon>
        <taxon>Bacilli</taxon>
        <taxon>Lactobacillales</taxon>
        <taxon>Lactobacillaceae</taxon>
        <taxon>Levilactobacillus</taxon>
    </lineage>
</organism>
<evidence type="ECO:0000313" key="3">
    <source>
        <dbReference type="Proteomes" id="UP000051580"/>
    </source>
</evidence>
<evidence type="ECO:0000256" key="1">
    <source>
        <dbReference type="PIRSR" id="PIRSR000440-1"/>
    </source>
</evidence>
<dbReference type="PATRIC" id="fig|1423753.3.peg.2216"/>
<dbReference type="Proteomes" id="UP000051580">
    <property type="component" value="Unassembled WGS sequence"/>
</dbReference>
<dbReference type="PIRSF" id="PIRSF000440">
    <property type="entry name" value="CAT"/>
    <property type="match status" value="1"/>
</dbReference>
<dbReference type="EMBL" id="AZFS01000044">
    <property type="protein sequence ID" value="KRL95881.1"/>
    <property type="molecule type" value="Genomic_DNA"/>
</dbReference>
<accession>A0A0R1URQ9</accession>
<dbReference type="Pfam" id="PF00302">
    <property type="entry name" value="CAT"/>
    <property type="match status" value="1"/>
</dbReference>
<sequence length="223" mass="25906">MTILNTNSMPIDQTTWSRRDYFYYFTKMMPTGFTLNVDIDVTATKEWLAARDLKFNAAYLYLVSKVIAQTPEFRIGRTEKGQLIRYEVLHPSYSVMHTDDHSISSLWTAYDPDFQQFHRNYLADLATYGDQRTPMPKAPQSGNVYMIGSIPWTHFTSYTPLPFTPLNTYFPIIQAGKYELEAKRWQMPLSVTIHHAVADGYHVSQFLEQVQLAFDHPEVWLAS</sequence>
<dbReference type="InterPro" id="IPR001707">
    <property type="entry name" value="Cmp_AcTrfase"/>
</dbReference>
<evidence type="ECO:0000313" key="2">
    <source>
        <dbReference type="EMBL" id="KRL95881.1"/>
    </source>
</evidence>